<comment type="caution">
    <text evidence="1">The sequence shown here is derived from an EMBL/GenBank/DDBJ whole genome shotgun (WGS) entry which is preliminary data.</text>
</comment>
<gene>
    <name evidence="1" type="ORF">BCF55_1020</name>
</gene>
<accession>A0A497XPC9</accession>
<keyword evidence="2" id="KW-1185">Reference proteome</keyword>
<dbReference type="EMBL" id="RCCJ01000001">
    <property type="protein sequence ID" value="RLJ70738.1"/>
    <property type="molecule type" value="Genomic_DNA"/>
</dbReference>
<sequence length="166" mass="18957">MEQGFSKLFKNSVVVYVNSRVEFLYRVGLSLRVDYTRSILEVYREEGKILAGRSLSRGKRSKVPFRGKPTIEGIGKLLSLMLDNSQLTFFSISEVFLNETFTEKVSLTEFILCFDTGKVFKVNNLSGDRELLSQLEPVEELDSLLRLTGRLWKIVDQAGFSRPDAF</sequence>
<dbReference type="Proteomes" id="UP000267841">
    <property type="component" value="Unassembled WGS sequence"/>
</dbReference>
<dbReference type="AlphaFoldDB" id="A0A497XPC9"/>
<proteinExistence type="predicted"/>
<dbReference type="OrthoDB" id="9842805at2"/>
<evidence type="ECO:0000313" key="1">
    <source>
        <dbReference type="EMBL" id="RLJ70738.1"/>
    </source>
</evidence>
<organism evidence="1 2">
    <name type="scientific">Hydrogenivirga caldilitoris</name>
    <dbReference type="NCBI Taxonomy" id="246264"/>
    <lineage>
        <taxon>Bacteria</taxon>
        <taxon>Pseudomonadati</taxon>
        <taxon>Aquificota</taxon>
        <taxon>Aquificia</taxon>
        <taxon>Aquificales</taxon>
        <taxon>Aquificaceae</taxon>
        <taxon>Hydrogenivirga</taxon>
    </lineage>
</organism>
<protein>
    <submittedName>
        <fullName evidence="1">Uncharacterized protein</fullName>
    </submittedName>
</protein>
<name>A0A497XPC9_9AQUI</name>
<reference evidence="1 2" key="1">
    <citation type="submission" date="2018-10" db="EMBL/GenBank/DDBJ databases">
        <title>Genomic Encyclopedia of Archaeal and Bacterial Type Strains, Phase II (KMG-II): from individual species to whole genera.</title>
        <authorList>
            <person name="Goeker M."/>
        </authorList>
    </citation>
    <scope>NUCLEOTIDE SEQUENCE [LARGE SCALE GENOMIC DNA]</scope>
    <source>
        <strain evidence="1 2">DSM 16510</strain>
    </source>
</reference>
<dbReference type="RefSeq" id="WP_121010907.1">
    <property type="nucleotide sequence ID" value="NZ_RCCJ01000001.1"/>
</dbReference>
<evidence type="ECO:0000313" key="2">
    <source>
        <dbReference type="Proteomes" id="UP000267841"/>
    </source>
</evidence>